<dbReference type="Proteomes" id="UP000265520">
    <property type="component" value="Unassembled WGS sequence"/>
</dbReference>
<keyword evidence="1" id="KW-0812">Transmembrane</keyword>
<protein>
    <submittedName>
        <fullName evidence="2">Apyrase 2-like</fullName>
    </submittedName>
</protein>
<evidence type="ECO:0000313" key="2">
    <source>
        <dbReference type="EMBL" id="MCI15482.1"/>
    </source>
</evidence>
<reference evidence="2 3" key="1">
    <citation type="journal article" date="2018" name="Front. Plant Sci.">
        <title>Red Clover (Trifolium pratense) and Zigzag Clover (T. medium) - A Picture of Genomic Similarities and Differences.</title>
        <authorList>
            <person name="Dluhosova J."/>
            <person name="Istvanek J."/>
            <person name="Nedelnik J."/>
            <person name="Repkova J."/>
        </authorList>
    </citation>
    <scope>NUCLEOTIDE SEQUENCE [LARGE SCALE GENOMIC DNA]</scope>
    <source>
        <strain evidence="3">cv. 10/8</strain>
        <tissue evidence="2">Leaf</tissue>
    </source>
</reference>
<proteinExistence type="predicted"/>
<feature type="transmembrane region" description="Helical" evidence="1">
    <location>
        <begin position="34"/>
        <end position="57"/>
    </location>
</feature>
<organism evidence="2 3">
    <name type="scientific">Trifolium medium</name>
    <dbReference type="NCBI Taxonomy" id="97028"/>
    <lineage>
        <taxon>Eukaryota</taxon>
        <taxon>Viridiplantae</taxon>
        <taxon>Streptophyta</taxon>
        <taxon>Embryophyta</taxon>
        <taxon>Tracheophyta</taxon>
        <taxon>Spermatophyta</taxon>
        <taxon>Magnoliopsida</taxon>
        <taxon>eudicotyledons</taxon>
        <taxon>Gunneridae</taxon>
        <taxon>Pentapetalae</taxon>
        <taxon>rosids</taxon>
        <taxon>fabids</taxon>
        <taxon>Fabales</taxon>
        <taxon>Fabaceae</taxon>
        <taxon>Papilionoideae</taxon>
        <taxon>50 kb inversion clade</taxon>
        <taxon>NPAAA clade</taxon>
        <taxon>Hologalegina</taxon>
        <taxon>IRL clade</taxon>
        <taxon>Trifolieae</taxon>
        <taxon>Trifolium</taxon>
    </lineage>
</organism>
<dbReference type="EMBL" id="LXQA010096683">
    <property type="protein sequence ID" value="MCI15482.1"/>
    <property type="molecule type" value="Genomic_DNA"/>
</dbReference>
<name>A0A392PUX8_9FABA</name>
<keyword evidence="3" id="KW-1185">Reference proteome</keyword>
<evidence type="ECO:0000256" key="1">
    <source>
        <dbReference type="SAM" id="Phobius"/>
    </source>
</evidence>
<dbReference type="AlphaFoldDB" id="A0A392PUX8"/>
<accession>A0A392PUX8</accession>
<keyword evidence="1" id="KW-1133">Transmembrane helix</keyword>
<keyword evidence="1" id="KW-0472">Membrane</keyword>
<sequence length="100" mass="11283">MAYAISESDAAMAPQVTDGEDPYVKEMFLRGKKYYLYVHRFFYLICYSIMSFLFSVYSLEPLIALTHGPGYLRYGLLAARAEILKASGDAENPCILSGYD</sequence>
<comment type="caution">
    <text evidence="2">The sequence shown here is derived from an EMBL/GenBank/DDBJ whole genome shotgun (WGS) entry which is preliminary data.</text>
</comment>
<evidence type="ECO:0000313" key="3">
    <source>
        <dbReference type="Proteomes" id="UP000265520"/>
    </source>
</evidence>
<feature type="non-terminal residue" evidence="2">
    <location>
        <position position="100"/>
    </location>
</feature>